<sequence>MPLEISDRRTVLRLSSAALATLTTAGCLGGQSSSVQTVTMPGDLRFEPKTARIEPGQTVTWTNESDIEHTVTAYEDEIPDEAVYFASGGFETERTARNRVTEGLIAPGENYEHTFDQPGTYGYFCIPHEGSGMVGTILVNK</sequence>
<comment type="subcellular location">
    <subcellularLocation>
        <location evidence="1">Membrane</location>
    </subcellularLocation>
</comment>
<keyword evidence="3" id="KW-0479">Metal-binding</keyword>
<evidence type="ECO:0000313" key="9">
    <source>
        <dbReference type="Proteomes" id="UP000308037"/>
    </source>
</evidence>
<evidence type="ECO:0000313" key="8">
    <source>
        <dbReference type="EMBL" id="TKR25075.1"/>
    </source>
</evidence>
<dbReference type="InterPro" id="IPR008972">
    <property type="entry name" value="Cupredoxin"/>
</dbReference>
<comment type="caution">
    <text evidence="8">The sequence shown here is derived from an EMBL/GenBank/DDBJ whole genome shotgun (WGS) entry which is preliminary data.</text>
</comment>
<keyword evidence="2" id="KW-0813">Transport</keyword>
<gene>
    <name evidence="8" type="ORF">DM868_12020</name>
</gene>
<evidence type="ECO:0000259" key="7">
    <source>
        <dbReference type="Pfam" id="PF00127"/>
    </source>
</evidence>
<proteinExistence type="predicted"/>
<keyword evidence="5" id="KW-0186">Copper</keyword>
<keyword evidence="6" id="KW-0472">Membrane</keyword>
<dbReference type="AlphaFoldDB" id="A0A4U5J9B7"/>
<dbReference type="InterPro" id="IPR028871">
    <property type="entry name" value="BlueCu_1_BS"/>
</dbReference>
<dbReference type="GO" id="GO:0016020">
    <property type="term" value="C:membrane"/>
    <property type="evidence" value="ECO:0007669"/>
    <property type="project" value="UniProtKB-SubCell"/>
</dbReference>
<dbReference type="GO" id="GO:0005507">
    <property type="term" value="F:copper ion binding"/>
    <property type="evidence" value="ECO:0007669"/>
    <property type="project" value="InterPro"/>
</dbReference>
<dbReference type="EMBL" id="QKNX01000005">
    <property type="protein sequence ID" value="TKR25075.1"/>
    <property type="molecule type" value="Genomic_DNA"/>
</dbReference>
<dbReference type="PANTHER" id="PTHR34192">
    <property type="entry name" value="PLASTOCYANIN MAJOR ISOFORM, CHLOROPLASTIC-RELATED"/>
    <property type="match status" value="1"/>
</dbReference>
<evidence type="ECO:0000256" key="2">
    <source>
        <dbReference type="ARBA" id="ARBA00022448"/>
    </source>
</evidence>
<dbReference type="InterPro" id="IPR000923">
    <property type="entry name" value="BlueCu_1"/>
</dbReference>
<dbReference type="Proteomes" id="UP000308037">
    <property type="component" value="Unassembled WGS sequence"/>
</dbReference>
<protein>
    <submittedName>
        <fullName evidence="8">Copper-binding protein</fullName>
    </submittedName>
</protein>
<evidence type="ECO:0000256" key="1">
    <source>
        <dbReference type="ARBA" id="ARBA00004370"/>
    </source>
</evidence>
<name>A0A4U5J9B7_9EURY</name>
<feature type="domain" description="Blue (type 1) copper" evidence="7">
    <location>
        <begin position="36"/>
        <end position="140"/>
    </location>
</feature>
<dbReference type="CDD" id="cd04220">
    <property type="entry name" value="Halocyanin"/>
    <property type="match status" value="1"/>
</dbReference>
<evidence type="ECO:0000256" key="3">
    <source>
        <dbReference type="ARBA" id="ARBA00022723"/>
    </source>
</evidence>
<dbReference type="GO" id="GO:0009055">
    <property type="term" value="F:electron transfer activity"/>
    <property type="evidence" value="ECO:0007669"/>
    <property type="project" value="InterPro"/>
</dbReference>
<dbReference type="OrthoDB" id="4392at2157"/>
<evidence type="ECO:0000256" key="4">
    <source>
        <dbReference type="ARBA" id="ARBA00022982"/>
    </source>
</evidence>
<keyword evidence="9" id="KW-1185">Reference proteome</keyword>
<reference evidence="8 9" key="1">
    <citation type="submission" date="2019-04" db="EMBL/GenBank/DDBJ databases">
        <title>Natronomonas sp. F20-122 a newhaloarchaeon isolated from a saline saltern of Isla Bacuta, Huelva, Spain.</title>
        <authorList>
            <person name="Duran-Viseras A."/>
            <person name="Sanchez-Porro C."/>
            <person name="Ventosa A."/>
        </authorList>
    </citation>
    <scope>NUCLEOTIDE SEQUENCE [LARGE SCALE GENOMIC DNA]</scope>
    <source>
        <strain evidence="8 9">F20-122</strain>
    </source>
</reference>
<keyword evidence="4" id="KW-0249">Electron transport</keyword>
<evidence type="ECO:0000256" key="5">
    <source>
        <dbReference type="ARBA" id="ARBA00023008"/>
    </source>
</evidence>
<evidence type="ECO:0000256" key="6">
    <source>
        <dbReference type="ARBA" id="ARBA00023136"/>
    </source>
</evidence>
<dbReference type="PROSITE" id="PS00196">
    <property type="entry name" value="COPPER_BLUE"/>
    <property type="match status" value="1"/>
</dbReference>
<organism evidence="8 9">
    <name type="scientific">Natronomonas salsuginis</name>
    <dbReference type="NCBI Taxonomy" id="2217661"/>
    <lineage>
        <taxon>Archaea</taxon>
        <taxon>Methanobacteriati</taxon>
        <taxon>Methanobacteriota</taxon>
        <taxon>Stenosarchaea group</taxon>
        <taxon>Halobacteria</taxon>
        <taxon>Halobacteriales</taxon>
        <taxon>Natronomonadaceae</taxon>
        <taxon>Natronomonas</taxon>
    </lineage>
</organism>
<dbReference type="PANTHER" id="PTHR34192:SF10">
    <property type="entry name" value="PLASTOCYANIN MAJOR ISOFORM, CHLOROPLASTIC-RELATED"/>
    <property type="match status" value="1"/>
</dbReference>
<dbReference type="RefSeq" id="WP_137277109.1">
    <property type="nucleotide sequence ID" value="NZ_QKNX01000005.1"/>
</dbReference>
<dbReference type="Pfam" id="PF00127">
    <property type="entry name" value="Copper-bind"/>
    <property type="match status" value="1"/>
</dbReference>
<dbReference type="Gene3D" id="2.60.40.420">
    <property type="entry name" value="Cupredoxins - blue copper proteins"/>
    <property type="match status" value="1"/>
</dbReference>
<dbReference type="SUPFAM" id="SSF49503">
    <property type="entry name" value="Cupredoxins"/>
    <property type="match status" value="1"/>
</dbReference>
<accession>A0A4U5J9B7</accession>